<keyword evidence="4" id="KW-0808">Transferase</keyword>
<evidence type="ECO:0000256" key="6">
    <source>
        <dbReference type="ARBA" id="ARBA00022989"/>
    </source>
</evidence>
<name>G5J100_CROWT</name>
<dbReference type="PANTHER" id="PTHR33908">
    <property type="entry name" value="MANNOSYLTRANSFERASE YKCB-RELATED"/>
    <property type="match status" value="1"/>
</dbReference>
<dbReference type="GeneID" id="88765022"/>
<dbReference type="EMBL" id="AESD01000189">
    <property type="protein sequence ID" value="EHJ14134.1"/>
    <property type="molecule type" value="Genomic_DNA"/>
</dbReference>
<dbReference type="Proteomes" id="UP000003477">
    <property type="component" value="Unassembled WGS sequence"/>
</dbReference>
<evidence type="ECO:0000256" key="1">
    <source>
        <dbReference type="ARBA" id="ARBA00004651"/>
    </source>
</evidence>
<dbReference type="GO" id="GO:0016763">
    <property type="term" value="F:pentosyltransferase activity"/>
    <property type="evidence" value="ECO:0007669"/>
    <property type="project" value="TreeGrafter"/>
</dbReference>
<feature type="transmembrane region" description="Helical" evidence="8">
    <location>
        <begin position="105"/>
        <end position="125"/>
    </location>
</feature>
<sequence>MLAKRFSSIHTPAWIILGLIWLGGNLCDRLWLILDHSLPAWDQSNHLTKSLQYFYSLNSPEIFNGEWWRNFWMISTKYPPFTYIVGAFFQKIFGLGNDQALLSNLLYNGILIVSIYFIGKTLFSSEVGLWSAGLSMLFPRLYQTRLQFLIDTPSMTLTVACFCCLTFWKVETNRQKQWLWTILFGLGWGLALLSKQSIMFFLFIPLLYLGITHLWSKKWERVLQLWVSFLVSSLLWFPWYRTNWIYLFSTVQNSNAIPATFEGDPPLNTLAAWTYYWQDLPKAIGWVLLLVSLVRLLLNFLGRFPKNKEKIDRSKLRESIKWLGIYFGGSYLICSAIFNKDTRYIMSYLPILAVFLSYGLIQWRGKYKAVRGVTVIIAILVMITNLFPIPGTENLSLLLSPGVSFRPYLGQEIPVKSIIKTAREINPYQIVNLGVIANTDSINHNTINYYGQLADFQVYGRELGNKQDYIDKDSKSFDWFLSKTGDNGFARENQLKFADTLDNNPNFSIVKSWQMPDQSLVKLYHRNQISFEVKPLEKAINKISLDKIIFPEEASGNFPIPITYEWSGNWSDLQQGLVLLSWYPKEADPNQVTWIHDHGIGAGMLWGNLAENKGFKVTENMAIFPGKNIKDGEYILKAIYLNRNTNESYSIPVPDVTLKINNSLEQIPAPELDLNTQLREISVNLGQGIPGLDPIFKKVGRLNQYDPIQDYLKQTEIALKYRLNNESENHQLNWNYGLVLSQVLQENPQGAIAALKQLIKIAPDNPYHHAYLAFVYLYNWQPKAAENALIPALKIDPNVEEFKILKAISTVMQGNLIKGWRILSMDNR</sequence>
<feature type="transmembrane region" description="Helical" evidence="8">
    <location>
        <begin position="146"/>
        <end position="168"/>
    </location>
</feature>
<dbReference type="GO" id="GO:0006493">
    <property type="term" value="P:protein O-linked glycosylation"/>
    <property type="evidence" value="ECO:0007669"/>
    <property type="project" value="InterPro"/>
</dbReference>
<dbReference type="InterPro" id="IPR003342">
    <property type="entry name" value="ArnT-like_N"/>
</dbReference>
<evidence type="ECO:0000313" key="11">
    <source>
        <dbReference type="Proteomes" id="UP000003477"/>
    </source>
</evidence>
<dbReference type="PANTHER" id="PTHR33908:SF11">
    <property type="entry name" value="MEMBRANE PROTEIN"/>
    <property type="match status" value="1"/>
</dbReference>
<dbReference type="InterPro" id="IPR050297">
    <property type="entry name" value="LipidA_mod_glycosyltrf_83"/>
</dbReference>
<feature type="transmembrane region" description="Helical" evidence="8">
    <location>
        <begin position="223"/>
        <end position="240"/>
    </location>
</feature>
<keyword evidence="5 8" id="KW-0812">Transmembrane</keyword>
<dbReference type="PATRIC" id="fig|423471.3.peg.1096"/>
<comment type="caution">
    <text evidence="10">The sequence shown here is derived from an EMBL/GenBank/DDBJ whole genome shotgun (WGS) entry which is preliminary data.</text>
</comment>
<evidence type="ECO:0000256" key="3">
    <source>
        <dbReference type="ARBA" id="ARBA00022676"/>
    </source>
</evidence>
<evidence type="ECO:0000256" key="2">
    <source>
        <dbReference type="ARBA" id="ARBA00022475"/>
    </source>
</evidence>
<dbReference type="RefSeq" id="WP_007309662.1">
    <property type="nucleotide sequence ID" value="NZ_AESD01000189.1"/>
</dbReference>
<dbReference type="GO" id="GO:0005886">
    <property type="term" value="C:plasma membrane"/>
    <property type="evidence" value="ECO:0007669"/>
    <property type="project" value="UniProtKB-SubCell"/>
</dbReference>
<feature type="domain" description="ArnT-like N-terminal" evidence="9">
    <location>
        <begin position="20"/>
        <end position="276"/>
    </location>
</feature>
<gene>
    <name evidence="10" type="ORF">CWATWH0003_1188</name>
</gene>
<evidence type="ECO:0000256" key="4">
    <source>
        <dbReference type="ARBA" id="ARBA00022679"/>
    </source>
</evidence>
<comment type="subcellular location">
    <subcellularLocation>
        <location evidence="1">Cell membrane</location>
        <topology evidence="1">Multi-pass membrane protein</topology>
    </subcellularLocation>
</comment>
<dbReference type="Pfam" id="PF14559">
    <property type="entry name" value="TPR_19"/>
    <property type="match status" value="1"/>
</dbReference>
<dbReference type="GO" id="GO:0000030">
    <property type="term" value="F:mannosyltransferase activity"/>
    <property type="evidence" value="ECO:0007669"/>
    <property type="project" value="InterPro"/>
</dbReference>
<dbReference type="Pfam" id="PF02366">
    <property type="entry name" value="PMT"/>
    <property type="match status" value="1"/>
</dbReference>
<keyword evidence="2" id="KW-1003">Cell membrane</keyword>
<dbReference type="AlphaFoldDB" id="G5J100"/>
<evidence type="ECO:0000259" key="9">
    <source>
        <dbReference type="Pfam" id="PF02366"/>
    </source>
</evidence>
<proteinExistence type="predicted"/>
<keyword evidence="7 8" id="KW-0472">Membrane</keyword>
<evidence type="ECO:0000256" key="7">
    <source>
        <dbReference type="ARBA" id="ARBA00023136"/>
    </source>
</evidence>
<dbReference type="InterPro" id="IPR011990">
    <property type="entry name" value="TPR-like_helical_dom_sf"/>
</dbReference>
<dbReference type="GO" id="GO:0009103">
    <property type="term" value="P:lipopolysaccharide biosynthetic process"/>
    <property type="evidence" value="ECO:0007669"/>
    <property type="project" value="UniProtKB-ARBA"/>
</dbReference>
<feature type="transmembrane region" description="Helical" evidence="8">
    <location>
        <begin position="344"/>
        <end position="361"/>
    </location>
</feature>
<keyword evidence="6 8" id="KW-1133">Transmembrane helix</keyword>
<organism evidence="10 11">
    <name type="scientific">Crocosphaera watsonii WH 0003</name>
    <dbReference type="NCBI Taxonomy" id="423471"/>
    <lineage>
        <taxon>Bacteria</taxon>
        <taxon>Bacillati</taxon>
        <taxon>Cyanobacteriota</taxon>
        <taxon>Cyanophyceae</taxon>
        <taxon>Oscillatoriophycideae</taxon>
        <taxon>Chroococcales</taxon>
        <taxon>Aphanothecaceae</taxon>
        <taxon>Crocosphaera</taxon>
    </lineage>
</organism>
<feature type="transmembrane region" description="Helical" evidence="8">
    <location>
        <begin position="188"/>
        <end position="211"/>
    </location>
</feature>
<feature type="transmembrane region" description="Helical" evidence="8">
    <location>
        <begin position="283"/>
        <end position="301"/>
    </location>
</feature>
<accession>G5J100</accession>
<dbReference type="Gene3D" id="1.25.40.10">
    <property type="entry name" value="Tetratricopeptide repeat domain"/>
    <property type="match status" value="1"/>
</dbReference>
<dbReference type="SUPFAM" id="SSF48452">
    <property type="entry name" value="TPR-like"/>
    <property type="match status" value="1"/>
</dbReference>
<evidence type="ECO:0000256" key="5">
    <source>
        <dbReference type="ARBA" id="ARBA00022692"/>
    </source>
</evidence>
<feature type="transmembrane region" description="Helical" evidence="8">
    <location>
        <begin position="12"/>
        <end position="34"/>
    </location>
</feature>
<feature type="transmembrane region" description="Helical" evidence="8">
    <location>
        <begin position="322"/>
        <end position="338"/>
    </location>
</feature>
<reference evidence="10 11" key="1">
    <citation type="journal article" date="2011" name="Front. Microbiol.">
        <title>Two Strains of Crocosphaera watsonii with Highly Conserved Genomes are Distinguished by Strain-Specific Features.</title>
        <authorList>
            <person name="Bench S.R."/>
            <person name="Ilikchyan I.N."/>
            <person name="Tripp H.J."/>
            <person name="Zehr J.P."/>
        </authorList>
    </citation>
    <scope>NUCLEOTIDE SEQUENCE [LARGE SCALE GENOMIC DNA]</scope>
    <source>
        <strain evidence="10 11">WH 0003</strain>
    </source>
</reference>
<evidence type="ECO:0000256" key="8">
    <source>
        <dbReference type="SAM" id="Phobius"/>
    </source>
</evidence>
<protein>
    <recommendedName>
        <fullName evidence="9">ArnT-like N-terminal domain-containing protein</fullName>
    </recommendedName>
</protein>
<evidence type="ECO:0000313" key="10">
    <source>
        <dbReference type="EMBL" id="EHJ14134.1"/>
    </source>
</evidence>
<keyword evidence="3" id="KW-0328">Glycosyltransferase</keyword>
<feature type="transmembrane region" description="Helical" evidence="8">
    <location>
        <begin position="373"/>
        <end position="391"/>
    </location>
</feature>